<keyword evidence="4" id="KW-1185">Reference proteome</keyword>
<feature type="transmembrane region" description="Helical" evidence="1">
    <location>
        <begin position="708"/>
        <end position="728"/>
    </location>
</feature>
<dbReference type="Proteomes" id="UP000038045">
    <property type="component" value="Unplaced"/>
</dbReference>
<feature type="transmembrane region" description="Helical" evidence="1">
    <location>
        <begin position="776"/>
        <end position="802"/>
    </location>
</feature>
<feature type="transmembrane region" description="Helical" evidence="1">
    <location>
        <begin position="632"/>
        <end position="654"/>
    </location>
</feature>
<dbReference type="InterPro" id="IPR052728">
    <property type="entry name" value="O2_lipid_transport_reg"/>
</dbReference>
<dbReference type="InterPro" id="IPR008978">
    <property type="entry name" value="HSP20-like_chaperone"/>
</dbReference>
<feature type="transmembrane region" description="Helical" evidence="1">
    <location>
        <begin position="586"/>
        <end position="608"/>
    </location>
</feature>
<reference evidence="5" key="1">
    <citation type="submission" date="2017-02" db="UniProtKB">
        <authorList>
            <consortium name="WormBaseParasite"/>
        </authorList>
    </citation>
    <scope>IDENTIFICATION</scope>
</reference>
<evidence type="ECO:0000259" key="2">
    <source>
        <dbReference type="Pfam" id="PF00011"/>
    </source>
</evidence>
<feature type="transmembrane region" description="Helical" evidence="1">
    <location>
        <begin position="493"/>
        <end position="512"/>
    </location>
</feature>
<evidence type="ECO:0000256" key="1">
    <source>
        <dbReference type="SAM" id="Phobius"/>
    </source>
</evidence>
<name>A0A0N4ZRD7_PARTI</name>
<feature type="transmembrane region" description="Helical" evidence="1">
    <location>
        <begin position="666"/>
        <end position="688"/>
    </location>
</feature>
<protein>
    <submittedName>
        <fullName evidence="5">Acyl_transf_3 domain-containing protein</fullName>
    </submittedName>
</protein>
<dbReference type="WBParaSite" id="PTRK_0001107200.1">
    <property type="protein sequence ID" value="PTRK_0001107200.1"/>
    <property type="gene ID" value="PTRK_0001107200"/>
</dbReference>
<feature type="transmembrane region" description="Helical" evidence="1">
    <location>
        <begin position="557"/>
        <end position="579"/>
    </location>
</feature>
<dbReference type="Gene3D" id="2.60.40.790">
    <property type="match status" value="1"/>
</dbReference>
<sequence>MSHHRSMLPRLPLSQPFSPFFDSRRFFDDLEFDRSFNRLNWSEKPLGVSQKFGDGYDDIKITDDSFCLNFDVSHFEPSELKVNIIDGNVVIEGTHDEKIDKYGSVKDGILTIEGKKKSVDEGKTILNNFLKENIKYDQYFIDTITKTYLSSSLNSSIISKDCVEDVNLIISTLQSSITHNFTSGTHINMSNPLMGNFILPILDSFGKIDNGILLGNTISHGLMSECQNAFSTVPNRTRPLEGAFGRVSINIPYEGSPYNGTCIIGKIFTWDICVPKTCEKHNDMLNLVKSFNITKTNSSISPICDVGTFSDNPPFTFKGYIVGYLILFFVIWSIIGSLVDIYIVPSLKERESKVLNEKWFKIFQAMSLYTNLKLIFKLPKKVVAKNEDGKPIKGFVRSEVISTLHCIRTLSIIWVMMGHSLGFIMMISINPIDIFAIVGDYSKQFLPNAYFSVDSFFFMSGLLLSFMFFKSLKRNRRRTLSLNNWIMMYAHRILRLSPSYYMTIAFYTWVFAPGIINQMPIYITTSFKGMDTCDNNWWINFLYINNFVNVKDQCYLIAWYLATDFQIFLFSPIILIPLAINAKIGLFVSISVILLSTASNIVEVYVYYFPPSDFSYGWMDPRMGDYINYTEFMYSAPWIRCQIYIIGMLVGYFLQMKHSLKIPFIVNIIGWIVSLVIMVVDIVSIRDWVSGHEMDLFPRAMYSAFSKIGWGISLSFIVISCFYGHGGIVNRFMSWPFWSPLGKVSYSTYLIHLMVLLYIVGGMQGQFVFVSLWNSFIYIILPVIVISFFLAFFWCAIFEVGIGKIEDLLIDRRVKGSNNKVKDNNTFNGNIKTSDSMLCDKINEGWRDSISYVEKL</sequence>
<dbReference type="PANTHER" id="PTHR11161:SF55">
    <property type="entry name" value="NOSE RESISTANT-TO-FLUOXETINE PROTEIN N-TERMINAL DOMAIN-CONTAINING PROTEIN"/>
    <property type="match status" value="1"/>
</dbReference>
<feature type="domain" description="SHSP" evidence="2">
    <location>
        <begin position="58"/>
        <end position="102"/>
    </location>
</feature>
<dbReference type="SUPFAM" id="SSF49764">
    <property type="entry name" value="HSP20-like chaperones"/>
    <property type="match status" value="1"/>
</dbReference>
<dbReference type="GO" id="GO:0016747">
    <property type="term" value="F:acyltransferase activity, transferring groups other than amino-acyl groups"/>
    <property type="evidence" value="ECO:0007669"/>
    <property type="project" value="InterPro"/>
</dbReference>
<feature type="transmembrane region" description="Helical" evidence="1">
    <location>
        <begin position="407"/>
        <end position="429"/>
    </location>
</feature>
<keyword evidence="1" id="KW-0472">Membrane</keyword>
<evidence type="ECO:0000259" key="3">
    <source>
        <dbReference type="Pfam" id="PF01757"/>
    </source>
</evidence>
<dbReference type="CDD" id="cd06526">
    <property type="entry name" value="metazoan_ACD"/>
    <property type="match status" value="1"/>
</dbReference>
<dbReference type="Pfam" id="PF00011">
    <property type="entry name" value="HSP20"/>
    <property type="match status" value="1"/>
</dbReference>
<feature type="transmembrane region" description="Helical" evidence="1">
    <location>
        <begin position="321"/>
        <end position="343"/>
    </location>
</feature>
<evidence type="ECO:0000313" key="4">
    <source>
        <dbReference type="Proteomes" id="UP000038045"/>
    </source>
</evidence>
<keyword evidence="1" id="KW-0812">Transmembrane</keyword>
<dbReference type="PANTHER" id="PTHR11161">
    <property type="entry name" value="O-ACYLTRANSFERASE"/>
    <property type="match status" value="1"/>
</dbReference>
<feature type="transmembrane region" description="Helical" evidence="1">
    <location>
        <begin position="449"/>
        <end position="472"/>
    </location>
</feature>
<evidence type="ECO:0000313" key="5">
    <source>
        <dbReference type="WBParaSite" id="PTRK_0001107200.1"/>
    </source>
</evidence>
<dbReference type="InterPro" id="IPR002068">
    <property type="entry name" value="A-crystallin/Hsp20_dom"/>
</dbReference>
<dbReference type="AlphaFoldDB" id="A0A0N4ZRD7"/>
<dbReference type="InterPro" id="IPR002656">
    <property type="entry name" value="Acyl_transf_3_dom"/>
</dbReference>
<proteinExistence type="predicted"/>
<keyword evidence="1" id="KW-1133">Transmembrane helix</keyword>
<accession>A0A0N4ZRD7</accession>
<dbReference type="Pfam" id="PF01757">
    <property type="entry name" value="Acyl_transf_3"/>
    <property type="match status" value="1"/>
</dbReference>
<feature type="transmembrane region" description="Helical" evidence="1">
    <location>
        <begin position="749"/>
        <end position="770"/>
    </location>
</feature>
<organism evidence="4 5">
    <name type="scientific">Parastrongyloides trichosuri</name>
    <name type="common">Possum-specific nematode worm</name>
    <dbReference type="NCBI Taxonomy" id="131310"/>
    <lineage>
        <taxon>Eukaryota</taxon>
        <taxon>Metazoa</taxon>
        <taxon>Ecdysozoa</taxon>
        <taxon>Nematoda</taxon>
        <taxon>Chromadorea</taxon>
        <taxon>Rhabditida</taxon>
        <taxon>Tylenchina</taxon>
        <taxon>Panagrolaimomorpha</taxon>
        <taxon>Strongyloidoidea</taxon>
        <taxon>Strongyloididae</taxon>
        <taxon>Parastrongyloides</taxon>
    </lineage>
</organism>
<feature type="domain" description="Acyltransferase 3" evidence="3">
    <location>
        <begin position="404"/>
        <end position="791"/>
    </location>
</feature>